<accession>A0A372ZU67</accession>
<keyword evidence="4" id="KW-1185">Reference proteome</keyword>
<dbReference type="EMBL" id="QVIG01000001">
    <property type="protein sequence ID" value="RGD59419.1"/>
    <property type="molecule type" value="Genomic_DNA"/>
</dbReference>
<organism evidence="3 4">
    <name type="scientific">Kitasatospora xanthocidica</name>
    <dbReference type="NCBI Taxonomy" id="83382"/>
    <lineage>
        <taxon>Bacteria</taxon>
        <taxon>Bacillati</taxon>
        <taxon>Actinomycetota</taxon>
        <taxon>Actinomycetes</taxon>
        <taxon>Kitasatosporales</taxon>
        <taxon>Streptomycetaceae</taxon>
        <taxon>Kitasatospora</taxon>
    </lineage>
</organism>
<dbReference type="Proteomes" id="UP000263377">
    <property type="component" value="Unassembled WGS sequence"/>
</dbReference>
<feature type="domain" description="Deoxyribonuclease NucA/NucB" evidence="2">
    <location>
        <begin position="273"/>
        <end position="371"/>
    </location>
</feature>
<feature type="region of interest" description="Disordered" evidence="1">
    <location>
        <begin position="1"/>
        <end position="26"/>
    </location>
</feature>
<dbReference type="AlphaFoldDB" id="A0A372ZU67"/>
<gene>
    <name evidence="3" type="ORF">DR950_17910</name>
</gene>
<evidence type="ECO:0000313" key="3">
    <source>
        <dbReference type="EMBL" id="RGD59419.1"/>
    </source>
</evidence>
<dbReference type="InterPro" id="IPR029476">
    <property type="entry name" value="DNase_NucA_NucB"/>
</dbReference>
<evidence type="ECO:0000259" key="2">
    <source>
        <dbReference type="Pfam" id="PF14040"/>
    </source>
</evidence>
<name>A0A372ZU67_9ACTN</name>
<protein>
    <recommendedName>
        <fullName evidence="2">Deoxyribonuclease NucA/NucB domain-containing protein</fullName>
    </recommendedName>
</protein>
<dbReference type="Pfam" id="PF14040">
    <property type="entry name" value="DNase_NucA_NucB"/>
    <property type="match status" value="1"/>
</dbReference>
<proteinExistence type="predicted"/>
<evidence type="ECO:0000313" key="4">
    <source>
        <dbReference type="Proteomes" id="UP000263377"/>
    </source>
</evidence>
<sequence>MSLTRDGDQPAPQSGPAAGTVTPTESCTPLTEEQRMACFTMGGPKSLAPTNLANIQTPPEAVQMPAWCINNAGKGILGTRTEACQIHEATYTTILYTNGVPKTTGVANLLIAAYEFSDRKVDTWVHQFEVAAYSGWGDALKATVEGNATAKGDCTLVKSDFPDQPIYQPSGRWAVGQGFFRTTAQNDGDIGQCTTAWNWTYKNPGYSTVMKEYSASNIRCDKTNGVVGCVVPWYAAPVYYSKTRIPGLASHVERAQASGLPGATSDRPLHRLTDRTTIGLNRNMACVRGITPVAGYWCDEYPLASTYEGLAYTGGTRRTFSNCQIPNVPNETGPVGVSVCMVPPFENRSQGGTMSQFYQAERVLDGDPYLILITA</sequence>
<comment type="caution">
    <text evidence="3">The sequence shown here is derived from an EMBL/GenBank/DDBJ whole genome shotgun (WGS) entry which is preliminary data.</text>
</comment>
<evidence type="ECO:0000256" key="1">
    <source>
        <dbReference type="SAM" id="MobiDB-lite"/>
    </source>
</evidence>
<reference evidence="3 4" key="1">
    <citation type="submission" date="2018-08" db="EMBL/GenBank/DDBJ databases">
        <title>Diversity &amp; Physiological Properties of Lignin-Decomposing Actinobacteria from Soil.</title>
        <authorList>
            <person name="Roh S.G."/>
            <person name="Kim S.B."/>
        </authorList>
    </citation>
    <scope>NUCLEOTIDE SEQUENCE [LARGE SCALE GENOMIC DNA]</scope>
    <source>
        <strain evidence="3 4">MMS17-GH009</strain>
    </source>
</reference>